<evidence type="ECO:0000256" key="1">
    <source>
        <dbReference type="SAM" id="Phobius"/>
    </source>
</evidence>
<evidence type="ECO:0000313" key="2">
    <source>
        <dbReference type="EMBL" id="AHL23085.1"/>
    </source>
</evidence>
<name>W8P6D3_9EURY</name>
<dbReference type="RefSeq" id="WP_042691349.1">
    <property type="nucleotide sequence ID" value="NZ_CP007264.1"/>
</dbReference>
<dbReference type="AlphaFoldDB" id="W8P6D3"/>
<sequence>MDVEDYMLLFLSVWILISALATSSVSVFLTLTLIGLLITVEVGSLFLSREQKESLKPLLELLIVVFAIIVMGRVYSILSGGR</sequence>
<keyword evidence="1" id="KW-0812">Transmembrane</keyword>
<dbReference type="OrthoDB" id="86141at2157"/>
<organism evidence="2 3">
    <name type="scientific">Thermococcus nautili</name>
    <dbReference type="NCBI Taxonomy" id="195522"/>
    <lineage>
        <taxon>Archaea</taxon>
        <taxon>Methanobacteriati</taxon>
        <taxon>Methanobacteriota</taxon>
        <taxon>Thermococci</taxon>
        <taxon>Thermococcales</taxon>
        <taxon>Thermococcaceae</taxon>
        <taxon>Thermococcus</taxon>
    </lineage>
</organism>
<feature type="transmembrane region" description="Helical" evidence="1">
    <location>
        <begin position="6"/>
        <end position="38"/>
    </location>
</feature>
<keyword evidence="3" id="KW-1185">Reference proteome</keyword>
<dbReference type="GeneID" id="24957399"/>
<dbReference type="InterPro" id="IPR058357">
    <property type="entry name" value="DUF8044"/>
</dbReference>
<dbReference type="eggNOG" id="arCOG05098">
    <property type="taxonomic scope" value="Archaea"/>
</dbReference>
<dbReference type="HOGENOM" id="CLU_179010_0_0_2"/>
<dbReference type="EMBL" id="CP007264">
    <property type="protein sequence ID" value="AHL23085.1"/>
    <property type="molecule type" value="Genomic_DNA"/>
</dbReference>
<keyword evidence="1" id="KW-0472">Membrane</keyword>
<dbReference type="Proteomes" id="UP000019434">
    <property type="component" value="Chromosome"/>
</dbReference>
<dbReference type="STRING" id="195522.BD01_1474"/>
<protein>
    <submittedName>
        <fullName evidence="2">Uncharacterized protein</fullName>
    </submittedName>
</protein>
<dbReference type="Pfam" id="PF26161">
    <property type="entry name" value="DUF8044"/>
    <property type="match status" value="1"/>
</dbReference>
<dbReference type="KEGG" id="tnu:BD01_1474"/>
<feature type="transmembrane region" description="Helical" evidence="1">
    <location>
        <begin position="58"/>
        <end position="78"/>
    </location>
</feature>
<evidence type="ECO:0000313" key="3">
    <source>
        <dbReference type="Proteomes" id="UP000019434"/>
    </source>
</evidence>
<accession>W8P6D3</accession>
<proteinExistence type="predicted"/>
<reference evidence="2 3" key="1">
    <citation type="submission" date="2014-02" db="EMBL/GenBank/DDBJ databases">
        <title>Genome Sequence of an Hyperthermophilic Archaeon, Thermococcus nautili 30-1, producing viral vesicles.</title>
        <authorList>
            <person name="Oberto J."/>
            <person name="Gaudin M."/>
            <person name="Cossu M."/>
            <person name="Gorlas A."/>
            <person name="Slesarev A."/>
            <person name="Marguet E."/>
            <person name="Forterre P."/>
        </authorList>
    </citation>
    <scope>NUCLEOTIDE SEQUENCE [LARGE SCALE GENOMIC DNA]</scope>
    <source>
        <strain evidence="2 3">30-1</strain>
    </source>
</reference>
<keyword evidence="1" id="KW-1133">Transmembrane helix</keyword>
<gene>
    <name evidence="2" type="ORF">BD01_1474</name>
</gene>